<dbReference type="Proteomes" id="UP000012042">
    <property type="component" value="Chromosome"/>
</dbReference>
<evidence type="ECO:0000256" key="5">
    <source>
        <dbReference type="ARBA" id="ARBA00022833"/>
    </source>
</evidence>
<dbReference type="EMBL" id="AP012167">
    <property type="protein sequence ID" value="BAN05894.1"/>
    <property type="molecule type" value="Genomic_DNA"/>
</dbReference>
<evidence type="ECO:0000256" key="3">
    <source>
        <dbReference type="ARBA" id="ARBA00022723"/>
    </source>
</evidence>
<dbReference type="SUPFAM" id="SSF53187">
    <property type="entry name" value="Zn-dependent exopeptidases"/>
    <property type="match status" value="1"/>
</dbReference>
<organism evidence="7 8">
    <name type="scientific">Levilactobacillus brevis KB290</name>
    <dbReference type="NCBI Taxonomy" id="1001583"/>
    <lineage>
        <taxon>Bacteria</taxon>
        <taxon>Bacillati</taxon>
        <taxon>Bacillota</taxon>
        <taxon>Bacilli</taxon>
        <taxon>Lactobacillales</taxon>
        <taxon>Lactobacillaceae</taxon>
        <taxon>Levilactobacillus</taxon>
    </lineage>
</organism>
<keyword evidence="4" id="KW-0378">Hydrolase</keyword>
<dbReference type="AlphaFoldDB" id="M5AAR6"/>
<dbReference type="NCBIfam" id="NF006365">
    <property type="entry name" value="PRK08588.1"/>
    <property type="match status" value="1"/>
</dbReference>
<dbReference type="HOGENOM" id="CLU_021802_2_2_9"/>
<evidence type="ECO:0000259" key="6">
    <source>
        <dbReference type="Pfam" id="PF07687"/>
    </source>
</evidence>
<dbReference type="RefSeq" id="WP_015473153.1">
    <property type="nucleotide sequence ID" value="NC_020819.1"/>
</dbReference>
<evidence type="ECO:0000313" key="7">
    <source>
        <dbReference type="EMBL" id="BAN05894.1"/>
    </source>
</evidence>
<reference evidence="7 8" key="1">
    <citation type="journal article" date="2013" name="PLoS ONE">
        <title>Genomic Analysis by Deep Sequencing of the Probiotic Lactobacillus brevis KB290 Harboring Nine Plasmids Reveals Genomic Stability.</title>
        <authorList>
            <person name="Fukao M."/>
            <person name="Oshima K."/>
            <person name="Morita H."/>
            <person name="Toh H."/>
            <person name="Suda W."/>
            <person name="Kim S.W."/>
            <person name="Suzuki S."/>
            <person name="Yakabe T."/>
            <person name="Hattori M."/>
            <person name="Yajima N."/>
        </authorList>
    </citation>
    <scope>NUCLEOTIDE SEQUENCE [LARGE SCALE GENOMIC DNA]</scope>
    <source>
        <strain evidence="7 8">KB290</strain>
    </source>
</reference>
<dbReference type="Gene3D" id="3.40.630.10">
    <property type="entry name" value="Zn peptidases"/>
    <property type="match status" value="2"/>
</dbReference>
<dbReference type="PANTHER" id="PTHR43808:SF8">
    <property type="entry name" value="PEPTIDASE M20 DIMERISATION DOMAIN-CONTAINING PROTEIN"/>
    <property type="match status" value="1"/>
</dbReference>
<gene>
    <name evidence="7" type="ORF">LVISKB_0259</name>
</gene>
<dbReference type="InterPro" id="IPR011650">
    <property type="entry name" value="Peptidase_M20_dimer"/>
</dbReference>
<keyword evidence="3" id="KW-0479">Metal-binding</keyword>
<dbReference type="InterPro" id="IPR001261">
    <property type="entry name" value="ArgE/DapE_CS"/>
</dbReference>
<feature type="domain" description="Peptidase M20 dimerisation" evidence="6">
    <location>
        <begin position="210"/>
        <end position="318"/>
    </location>
</feature>
<dbReference type="GO" id="GO:0016787">
    <property type="term" value="F:hydrolase activity"/>
    <property type="evidence" value="ECO:0007669"/>
    <property type="project" value="UniProtKB-KW"/>
</dbReference>
<evidence type="ECO:0000256" key="2">
    <source>
        <dbReference type="ARBA" id="ARBA00006247"/>
    </source>
</evidence>
<dbReference type="SUPFAM" id="SSF55031">
    <property type="entry name" value="Bacterial exopeptidase dimerisation domain"/>
    <property type="match status" value="1"/>
</dbReference>
<evidence type="ECO:0000256" key="4">
    <source>
        <dbReference type="ARBA" id="ARBA00022801"/>
    </source>
</evidence>
<dbReference type="CDD" id="cd08659">
    <property type="entry name" value="M20_ArgE_DapE-like"/>
    <property type="match status" value="1"/>
</dbReference>
<dbReference type="Pfam" id="PF01546">
    <property type="entry name" value="Peptidase_M20"/>
    <property type="match status" value="1"/>
</dbReference>
<dbReference type="InterPro" id="IPR050072">
    <property type="entry name" value="Peptidase_M20A"/>
</dbReference>
<proteinExistence type="inferred from homology"/>
<protein>
    <submittedName>
        <fullName evidence="7">Probable succinyl-diaminopimelate desuccinylase</fullName>
    </submittedName>
</protein>
<dbReference type="GO" id="GO:0046872">
    <property type="term" value="F:metal ion binding"/>
    <property type="evidence" value="ECO:0007669"/>
    <property type="project" value="UniProtKB-KW"/>
</dbReference>
<dbReference type="InterPro" id="IPR036264">
    <property type="entry name" value="Bact_exopeptidase_dim_dom"/>
</dbReference>
<dbReference type="KEGG" id="lbk:LVISKB_0259"/>
<dbReference type="PROSITE" id="PS00759">
    <property type="entry name" value="ARGE_DAPE_CPG2_2"/>
    <property type="match status" value="1"/>
</dbReference>
<comment type="similarity">
    <text evidence="2">Belongs to the peptidase M20A family.</text>
</comment>
<accession>M5AAR6</accession>
<dbReference type="PATRIC" id="fig|1001583.3.peg.253"/>
<evidence type="ECO:0000313" key="8">
    <source>
        <dbReference type="Proteomes" id="UP000012042"/>
    </source>
</evidence>
<dbReference type="PANTHER" id="PTHR43808">
    <property type="entry name" value="ACETYLORNITHINE DEACETYLASE"/>
    <property type="match status" value="1"/>
</dbReference>
<dbReference type="Gene3D" id="3.30.70.360">
    <property type="match status" value="1"/>
</dbReference>
<name>M5AAR6_LEVBR</name>
<sequence length="417" mass="44650">MNEVEKMDEVVQALSDVIKLNTVNGNEKIVADYLADLLAKHGIDSKAVAYEPDRVSLVAEIGDGNGPVVGFDGHEDIVALGDAAKWDADALSAKIADGKMFGRGTTDMKSGLMAGVFAMIHLKENNVPLHGTLRLMATVGEEYGQFGARQLAEAGYAKELDTLIVGEPSGVVKQAVAIPQIQQMLQINQDSANKLMAANQTTEQHFIELAHKGSLTYTVSAQGVAAHSSMPEIGKNAIDSLLTFYQKQQAYFATITDKKNPVLGATVPVVTLIQGGEQINTVPASASISVKIRTIPEVPNTKLAADIQQLIDELNANGEQLSLDIHSNLYPVHTADDAPVVKAAKEIGETDLQQVLPLIGVPGGTDASSFVAVNPDIDVVVFGPGNITAHQVNEYVDLDMYHRFITIYEKMITRLLA</sequence>
<comment type="cofactor">
    <cofactor evidence="1">
        <name>Zn(2+)</name>
        <dbReference type="ChEBI" id="CHEBI:29105"/>
    </cofactor>
</comment>
<dbReference type="Pfam" id="PF07687">
    <property type="entry name" value="M20_dimer"/>
    <property type="match status" value="1"/>
</dbReference>
<evidence type="ECO:0000256" key="1">
    <source>
        <dbReference type="ARBA" id="ARBA00001947"/>
    </source>
</evidence>
<dbReference type="InterPro" id="IPR002933">
    <property type="entry name" value="Peptidase_M20"/>
</dbReference>
<keyword evidence="5" id="KW-0862">Zinc</keyword>